<keyword evidence="3" id="KW-1185">Reference proteome</keyword>
<accession>A0AAN7UW67</accession>
<gene>
    <name evidence="2" type="ORF">RRF57_010141</name>
</gene>
<feature type="signal peptide" evidence="1">
    <location>
        <begin position="1"/>
        <end position="18"/>
    </location>
</feature>
<dbReference type="AlphaFoldDB" id="A0AAN7UW67"/>
<evidence type="ECO:0000313" key="2">
    <source>
        <dbReference type="EMBL" id="KAK5634428.1"/>
    </source>
</evidence>
<keyword evidence="1" id="KW-0732">Signal</keyword>
<dbReference type="EMBL" id="JAWHQM010000041">
    <property type="protein sequence ID" value="KAK5634428.1"/>
    <property type="molecule type" value="Genomic_DNA"/>
</dbReference>
<evidence type="ECO:0000313" key="3">
    <source>
        <dbReference type="Proteomes" id="UP001305414"/>
    </source>
</evidence>
<evidence type="ECO:0000256" key="1">
    <source>
        <dbReference type="SAM" id="SignalP"/>
    </source>
</evidence>
<feature type="chain" id="PRO_5042869602" evidence="1">
    <location>
        <begin position="19"/>
        <end position="75"/>
    </location>
</feature>
<reference evidence="2 3" key="1">
    <citation type="submission" date="2023-10" db="EMBL/GenBank/DDBJ databases">
        <title>Draft genome sequence of Xylaria bambusicola isolate GMP-LS, the root and basal stem rot pathogen of sugarcane in Indonesia.</title>
        <authorList>
            <person name="Selvaraj P."/>
            <person name="Muralishankar V."/>
            <person name="Muruganantham S."/>
            <person name="Sp S."/>
            <person name="Haryani S."/>
            <person name="Lau K.J.X."/>
            <person name="Naqvi N.I."/>
        </authorList>
    </citation>
    <scope>NUCLEOTIDE SEQUENCE [LARGE SCALE GENOMIC DNA]</scope>
    <source>
        <strain evidence="2">GMP-LS</strain>
    </source>
</reference>
<proteinExistence type="predicted"/>
<comment type="caution">
    <text evidence="2">The sequence shown here is derived from an EMBL/GenBank/DDBJ whole genome shotgun (WGS) entry which is preliminary data.</text>
</comment>
<dbReference type="Proteomes" id="UP001305414">
    <property type="component" value="Unassembled WGS sequence"/>
</dbReference>
<protein>
    <submittedName>
        <fullName evidence="2">Uncharacterized protein</fullName>
    </submittedName>
</protein>
<organism evidence="2 3">
    <name type="scientific">Xylaria bambusicola</name>
    <dbReference type="NCBI Taxonomy" id="326684"/>
    <lineage>
        <taxon>Eukaryota</taxon>
        <taxon>Fungi</taxon>
        <taxon>Dikarya</taxon>
        <taxon>Ascomycota</taxon>
        <taxon>Pezizomycotina</taxon>
        <taxon>Sordariomycetes</taxon>
        <taxon>Xylariomycetidae</taxon>
        <taxon>Xylariales</taxon>
        <taxon>Xylariaceae</taxon>
        <taxon>Xylaria</taxon>
    </lineage>
</organism>
<name>A0AAN7UW67_9PEZI</name>
<sequence>MRVTIFVIFVHSCGTSEASSLTRIVQIFEVCDVGHSIRRRYDLHGRGRKNLSKSLKSFGIIGPTTLRELYSKLNV</sequence>